<dbReference type="PROSITE" id="PS50110">
    <property type="entry name" value="RESPONSE_REGULATORY"/>
    <property type="match status" value="1"/>
</dbReference>
<keyword evidence="2" id="KW-0902">Two-component regulatory system</keyword>
<proteinExistence type="predicted"/>
<evidence type="ECO:0000259" key="8">
    <source>
        <dbReference type="PROSITE" id="PS50110"/>
    </source>
</evidence>
<keyword evidence="3" id="KW-0805">Transcription regulation</keyword>
<dbReference type="GO" id="GO:0032993">
    <property type="term" value="C:protein-DNA complex"/>
    <property type="evidence" value="ECO:0007669"/>
    <property type="project" value="TreeGrafter"/>
</dbReference>
<reference evidence="10 11" key="1">
    <citation type="submission" date="2009-08" db="EMBL/GenBank/DDBJ databases">
        <authorList>
            <person name="Muzny D."/>
            <person name="Qin X."/>
            <person name="Deng J."/>
            <person name="Jiang H."/>
            <person name="Liu Y."/>
            <person name="Qu J."/>
            <person name="Song X.-Z."/>
            <person name="Zhang L."/>
            <person name="Thornton R."/>
            <person name="Coyle M."/>
            <person name="Francisco L."/>
            <person name="Jackson L."/>
            <person name="Javaid M."/>
            <person name="Korchina V."/>
            <person name="Kovar C."/>
            <person name="Mata R."/>
            <person name="Mathew T."/>
            <person name="Ngo R."/>
            <person name="Nguyen L."/>
            <person name="Nguyen N."/>
            <person name="Okwuonu G."/>
            <person name="Ongeri F."/>
            <person name="Pham C."/>
            <person name="Simmons D."/>
            <person name="Wilczek-Boney K."/>
            <person name="Hale W."/>
            <person name="Jakkamsetti A."/>
            <person name="Pham P."/>
            <person name="Ruth R."/>
            <person name="San Lucas F."/>
            <person name="Warren J."/>
            <person name="Zhang J."/>
            <person name="Zhao Z."/>
            <person name="Zhou C."/>
            <person name="Zhu D."/>
            <person name="Lee S."/>
            <person name="Bess C."/>
            <person name="Blankenburg K."/>
            <person name="Forbes L."/>
            <person name="Fu Q."/>
            <person name="Gubbala S."/>
            <person name="Hirani K."/>
            <person name="Jayaseelan J.C."/>
            <person name="Lara F."/>
            <person name="Munidasa M."/>
            <person name="Palculict T."/>
            <person name="Patil S."/>
            <person name="Pu L.-L."/>
            <person name="Saada N."/>
            <person name="Tang L."/>
            <person name="Weissenberger G."/>
            <person name="Zhu Y."/>
            <person name="Hemphill L."/>
            <person name="Shang Y."/>
            <person name="Youmans B."/>
            <person name="Ayvaz T."/>
            <person name="Ross M."/>
            <person name="Santibanez J."/>
            <person name="Aqrawi P."/>
            <person name="Gross S."/>
            <person name="Joshi V."/>
            <person name="Fowler G."/>
            <person name="Nazareth L."/>
            <person name="Reid J."/>
            <person name="Worley K."/>
            <person name="Petrosino J."/>
            <person name="Highlander S."/>
            <person name="Gibbs R."/>
        </authorList>
    </citation>
    <scope>NUCLEOTIDE SEQUENCE [LARGE SCALE GENOMIC DNA]</scope>
    <source>
        <strain evidence="10 11">ATCC 49175</strain>
    </source>
</reference>
<evidence type="ECO:0000256" key="6">
    <source>
        <dbReference type="PROSITE-ProRule" id="PRU00169"/>
    </source>
</evidence>
<evidence type="ECO:0000256" key="2">
    <source>
        <dbReference type="ARBA" id="ARBA00023012"/>
    </source>
</evidence>
<evidence type="ECO:0000256" key="1">
    <source>
        <dbReference type="ARBA" id="ARBA00022553"/>
    </source>
</evidence>
<dbReference type="InterPro" id="IPR036388">
    <property type="entry name" value="WH-like_DNA-bd_sf"/>
</dbReference>
<dbReference type="Gene3D" id="1.10.10.10">
    <property type="entry name" value="Winged helix-like DNA-binding domain superfamily/Winged helix DNA-binding domain"/>
    <property type="match status" value="1"/>
</dbReference>
<dbReference type="GeneID" id="78412630"/>
<feature type="domain" description="Response regulatory" evidence="8">
    <location>
        <begin position="2"/>
        <end position="116"/>
    </location>
</feature>
<keyword evidence="1 6" id="KW-0597">Phosphoprotein</keyword>
<dbReference type="RefSeq" id="WP_005606092.1">
    <property type="nucleotide sequence ID" value="NZ_CP102283.1"/>
</dbReference>
<sequence>MRILVAEDEIDLAEALKMMLEMQKYSVEMVHDGEDALFYAESTPYDLILLDVMMPKKSGIEVVRELRSNGIHTPVLMLTAKSQLEDKVTGLEEGADDYLTKPFEGAELLARVKSLLRRPNVFVASVMTLGNVELNRDTFTMMTSKGQVLLNNKEFQLMEYFMMNSNQVLSTDLIMEKVWGLDSEAEINVVWVNISSLRKKLATIEADVTIKSARGLGYQLVVESAAN</sequence>
<dbReference type="eggNOG" id="COG0745">
    <property type="taxonomic scope" value="Bacteria"/>
</dbReference>
<name>C8NI57_9LACT</name>
<dbReference type="PANTHER" id="PTHR48111">
    <property type="entry name" value="REGULATOR OF RPOS"/>
    <property type="match status" value="1"/>
</dbReference>
<dbReference type="InterPro" id="IPR001867">
    <property type="entry name" value="OmpR/PhoB-type_DNA-bd"/>
</dbReference>
<dbReference type="InterPro" id="IPR011006">
    <property type="entry name" value="CheY-like_superfamily"/>
</dbReference>
<protein>
    <submittedName>
        <fullName evidence="10">Response regulator receiver domain protein</fullName>
    </submittedName>
</protein>
<keyword evidence="11" id="KW-1185">Reference proteome</keyword>
<dbReference type="Proteomes" id="UP000005926">
    <property type="component" value="Unassembled WGS sequence"/>
</dbReference>
<dbReference type="SUPFAM" id="SSF52172">
    <property type="entry name" value="CheY-like"/>
    <property type="match status" value="1"/>
</dbReference>
<feature type="domain" description="OmpR/PhoB-type" evidence="9">
    <location>
        <begin position="124"/>
        <end position="222"/>
    </location>
</feature>
<dbReference type="GO" id="GO:0005829">
    <property type="term" value="C:cytosol"/>
    <property type="evidence" value="ECO:0007669"/>
    <property type="project" value="TreeGrafter"/>
</dbReference>
<dbReference type="AlphaFoldDB" id="C8NI57"/>
<dbReference type="Gene3D" id="6.10.250.690">
    <property type="match status" value="1"/>
</dbReference>
<keyword evidence="5" id="KW-0804">Transcription</keyword>
<dbReference type="CDD" id="cd00383">
    <property type="entry name" value="trans_reg_C"/>
    <property type="match status" value="1"/>
</dbReference>
<evidence type="ECO:0000256" key="4">
    <source>
        <dbReference type="ARBA" id="ARBA00023125"/>
    </source>
</evidence>
<keyword evidence="4 7" id="KW-0238">DNA-binding</keyword>
<evidence type="ECO:0000256" key="7">
    <source>
        <dbReference type="PROSITE-ProRule" id="PRU01091"/>
    </source>
</evidence>
<dbReference type="GO" id="GO:0000976">
    <property type="term" value="F:transcription cis-regulatory region binding"/>
    <property type="evidence" value="ECO:0007669"/>
    <property type="project" value="TreeGrafter"/>
</dbReference>
<evidence type="ECO:0000256" key="5">
    <source>
        <dbReference type="ARBA" id="ARBA00023163"/>
    </source>
</evidence>
<comment type="caution">
    <text evidence="10">The sequence shown here is derived from an EMBL/GenBank/DDBJ whole genome shotgun (WGS) entry which is preliminary data.</text>
</comment>
<evidence type="ECO:0000313" key="10">
    <source>
        <dbReference type="EMBL" id="EEW36613.1"/>
    </source>
</evidence>
<dbReference type="GO" id="GO:0000156">
    <property type="term" value="F:phosphorelay response regulator activity"/>
    <property type="evidence" value="ECO:0007669"/>
    <property type="project" value="TreeGrafter"/>
</dbReference>
<dbReference type="PROSITE" id="PS51755">
    <property type="entry name" value="OMPR_PHOB"/>
    <property type="match status" value="1"/>
</dbReference>
<dbReference type="STRING" id="638301.HMPREF0444_1602"/>
<dbReference type="SMART" id="SM00448">
    <property type="entry name" value="REC"/>
    <property type="match status" value="1"/>
</dbReference>
<dbReference type="CDD" id="cd17625">
    <property type="entry name" value="REC_OmpR_DrrD-like"/>
    <property type="match status" value="1"/>
</dbReference>
<dbReference type="PANTHER" id="PTHR48111:SF22">
    <property type="entry name" value="REGULATOR OF RPOS"/>
    <property type="match status" value="1"/>
</dbReference>
<dbReference type="SMART" id="SM00862">
    <property type="entry name" value="Trans_reg_C"/>
    <property type="match status" value="1"/>
</dbReference>
<gene>
    <name evidence="10" type="primary">dltr</name>
    <name evidence="10" type="ORF">HMPREF0444_1602</name>
</gene>
<dbReference type="InterPro" id="IPR001789">
    <property type="entry name" value="Sig_transdc_resp-reg_receiver"/>
</dbReference>
<dbReference type="InterPro" id="IPR039420">
    <property type="entry name" value="WalR-like"/>
</dbReference>
<dbReference type="HOGENOM" id="CLU_000445_30_1_9"/>
<dbReference type="Gene3D" id="3.40.50.2300">
    <property type="match status" value="1"/>
</dbReference>
<organism evidence="10 11">
    <name type="scientific">Granulicatella adiacens ATCC 49175</name>
    <dbReference type="NCBI Taxonomy" id="638301"/>
    <lineage>
        <taxon>Bacteria</taxon>
        <taxon>Bacillati</taxon>
        <taxon>Bacillota</taxon>
        <taxon>Bacilli</taxon>
        <taxon>Lactobacillales</taxon>
        <taxon>Carnobacteriaceae</taxon>
        <taxon>Granulicatella</taxon>
    </lineage>
</organism>
<evidence type="ECO:0000256" key="3">
    <source>
        <dbReference type="ARBA" id="ARBA00023015"/>
    </source>
</evidence>
<dbReference type="GO" id="GO:0006355">
    <property type="term" value="P:regulation of DNA-templated transcription"/>
    <property type="evidence" value="ECO:0007669"/>
    <property type="project" value="InterPro"/>
</dbReference>
<dbReference type="Pfam" id="PF00072">
    <property type="entry name" value="Response_reg"/>
    <property type="match status" value="1"/>
</dbReference>
<dbReference type="FunFam" id="3.40.50.2300:FF:000002">
    <property type="entry name" value="DNA-binding response regulator PhoP"/>
    <property type="match status" value="1"/>
</dbReference>
<evidence type="ECO:0000259" key="9">
    <source>
        <dbReference type="PROSITE" id="PS51755"/>
    </source>
</evidence>
<dbReference type="EMBL" id="ACKZ01000026">
    <property type="protein sequence ID" value="EEW36613.1"/>
    <property type="molecule type" value="Genomic_DNA"/>
</dbReference>
<feature type="modified residue" description="4-aspartylphosphate" evidence="6">
    <location>
        <position position="51"/>
    </location>
</feature>
<evidence type="ECO:0000313" key="11">
    <source>
        <dbReference type="Proteomes" id="UP000005926"/>
    </source>
</evidence>
<accession>C8NI57</accession>
<dbReference type="Pfam" id="PF00486">
    <property type="entry name" value="Trans_reg_C"/>
    <property type="match status" value="1"/>
</dbReference>
<feature type="DNA-binding region" description="OmpR/PhoB-type" evidence="7">
    <location>
        <begin position="124"/>
        <end position="222"/>
    </location>
</feature>